<dbReference type="PANTHER" id="PTHR42781">
    <property type="entry name" value="SPERMIDINE/PUTRESCINE IMPORT ATP-BINDING PROTEIN POTA"/>
    <property type="match status" value="1"/>
</dbReference>
<evidence type="ECO:0000313" key="5">
    <source>
        <dbReference type="EMBL" id="SIR28795.1"/>
    </source>
</evidence>
<dbReference type="SMART" id="SM00382">
    <property type="entry name" value="AAA"/>
    <property type="match status" value="1"/>
</dbReference>
<protein>
    <submittedName>
        <fullName evidence="5">Spermidine/putrescine transport system ATP-binding protein</fullName>
    </submittedName>
</protein>
<name>A0ABY1K5G4_9BACL</name>
<reference evidence="5 6" key="1">
    <citation type="submission" date="2017-01" db="EMBL/GenBank/DDBJ databases">
        <authorList>
            <person name="Varghese N."/>
            <person name="Submissions S."/>
        </authorList>
    </citation>
    <scope>NUCLEOTIDE SEQUENCE [LARGE SCALE GENOMIC DNA]</scope>
    <source>
        <strain evidence="5 6">ATCC 23464</strain>
    </source>
</reference>
<organism evidence="5 6">
    <name type="scientific">Paenibacillus macquariensis</name>
    <dbReference type="NCBI Taxonomy" id="948756"/>
    <lineage>
        <taxon>Bacteria</taxon>
        <taxon>Bacillati</taxon>
        <taxon>Bacillota</taxon>
        <taxon>Bacilli</taxon>
        <taxon>Bacillales</taxon>
        <taxon>Paenibacillaceae</taxon>
        <taxon>Paenibacillus</taxon>
    </lineage>
</organism>
<evidence type="ECO:0000256" key="1">
    <source>
        <dbReference type="ARBA" id="ARBA00022448"/>
    </source>
</evidence>
<dbReference type="Pfam" id="PF08402">
    <property type="entry name" value="TOBE_2"/>
    <property type="match status" value="1"/>
</dbReference>
<dbReference type="Gene3D" id="3.40.50.300">
    <property type="entry name" value="P-loop containing nucleotide triphosphate hydrolases"/>
    <property type="match status" value="1"/>
</dbReference>
<dbReference type="InterPro" id="IPR013611">
    <property type="entry name" value="Transp-assoc_OB_typ2"/>
</dbReference>
<dbReference type="Pfam" id="PF00005">
    <property type="entry name" value="ABC_tran"/>
    <property type="match status" value="1"/>
</dbReference>
<dbReference type="InterPro" id="IPR008995">
    <property type="entry name" value="Mo/tungstate-bd_C_term_dom"/>
</dbReference>
<dbReference type="PANTHER" id="PTHR42781:SF4">
    <property type="entry name" value="SPERMIDINE_PUTRESCINE IMPORT ATP-BINDING PROTEIN POTA"/>
    <property type="match status" value="1"/>
</dbReference>
<dbReference type="GO" id="GO:0005524">
    <property type="term" value="F:ATP binding"/>
    <property type="evidence" value="ECO:0007669"/>
    <property type="project" value="UniProtKB-KW"/>
</dbReference>
<comment type="caution">
    <text evidence="5">The sequence shown here is derived from an EMBL/GenBank/DDBJ whole genome shotgun (WGS) entry which is preliminary data.</text>
</comment>
<keyword evidence="2" id="KW-0547">Nucleotide-binding</keyword>
<gene>
    <name evidence="5" type="ORF">SAMN05421578_11040</name>
</gene>
<proteinExistence type="predicted"/>
<keyword evidence="1" id="KW-0813">Transport</keyword>
<dbReference type="InterPro" id="IPR027417">
    <property type="entry name" value="P-loop_NTPase"/>
</dbReference>
<feature type="domain" description="ABC transporter" evidence="4">
    <location>
        <begin position="10"/>
        <end position="240"/>
    </location>
</feature>
<dbReference type="Proteomes" id="UP000186666">
    <property type="component" value="Unassembled WGS sequence"/>
</dbReference>
<dbReference type="InterPro" id="IPR003439">
    <property type="entry name" value="ABC_transporter-like_ATP-bd"/>
</dbReference>
<sequence>MIKKGMVLMIELVEIEKQFQGQVVVKPLSMVIEEGEFLTLLGPSGCGKTTILRMIAGFEQPTSGNIVLAGKVVTDNPPNERDLNLVFQHYALFPHMTVEENIEFGLKMKKIPKEQQKERIAEAVAMTQLTALTSRYPHQLSGGQQQRVAIARAIVNKPKVLLLDEPLGALDLQLRKNLQTELKHLQRTLGITFVYVTHDQEEAMMMSDRIVILNNGQVEQIGTPKEIYSSPRTLFAATFVGENNIFTSPQGSFAVRPEKLRPQRSEEGSMKSGVIQDVLYLGNVHKLMVVLDQVGEQQALTVTIVLDSTDEESWRVGERIGVSWNPKDEVVIQP</sequence>
<dbReference type="InterPro" id="IPR003593">
    <property type="entry name" value="AAA+_ATPase"/>
</dbReference>
<evidence type="ECO:0000256" key="2">
    <source>
        <dbReference type="ARBA" id="ARBA00022741"/>
    </source>
</evidence>
<keyword evidence="6" id="KW-1185">Reference proteome</keyword>
<dbReference type="SUPFAM" id="SSF52540">
    <property type="entry name" value="P-loop containing nucleoside triphosphate hydrolases"/>
    <property type="match status" value="1"/>
</dbReference>
<dbReference type="SUPFAM" id="SSF50331">
    <property type="entry name" value="MOP-like"/>
    <property type="match status" value="1"/>
</dbReference>
<dbReference type="InterPro" id="IPR017871">
    <property type="entry name" value="ABC_transporter-like_CS"/>
</dbReference>
<dbReference type="InterPro" id="IPR050093">
    <property type="entry name" value="ABC_SmlMolc_Importer"/>
</dbReference>
<accession>A0ABY1K5G4</accession>
<dbReference type="EMBL" id="FTNK01000010">
    <property type="protein sequence ID" value="SIR28795.1"/>
    <property type="molecule type" value="Genomic_DNA"/>
</dbReference>
<evidence type="ECO:0000259" key="4">
    <source>
        <dbReference type="PROSITE" id="PS50893"/>
    </source>
</evidence>
<evidence type="ECO:0000256" key="3">
    <source>
        <dbReference type="ARBA" id="ARBA00022840"/>
    </source>
</evidence>
<dbReference type="PROSITE" id="PS00211">
    <property type="entry name" value="ABC_TRANSPORTER_1"/>
    <property type="match status" value="1"/>
</dbReference>
<keyword evidence="3 5" id="KW-0067">ATP-binding</keyword>
<dbReference type="PROSITE" id="PS50893">
    <property type="entry name" value="ABC_TRANSPORTER_2"/>
    <property type="match status" value="1"/>
</dbReference>
<evidence type="ECO:0000313" key="6">
    <source>
        <dbReference type="Proteomes" id="UP000186666"/>
    </source>
</evidence>